<evidence type="ECO:0000313" key="11">
    <source>
        <dbReference type="Proteomes" id="UP001197247"/>
    </source>
</evidence>
<evidence type="ECO:0000259" key="9">
    <source>
        <dbReference type="Pfam" id="PF02782"/>
    </source>
</evidence>
<evidence type="ECO:0000256" key="4">
    <source>
        <dbReference type="ARBA" id="ARBA00022777"/>
    </source>
</evidence>
<dbReference type="Pfam" id="PF00370">
    <property type="entry name" value="FGGY_N"/>
    <property type="match status" value="1"/>
</dbReference>
<dbReference type="RefSeq" id="WP_214155630.1">
    <property type="nucleotide sequence ID" value="NZ_JAHBAY010000004.1"/>
</dbReference>
<dbReference type="Gene3D" id="3.30.420.40">
    <property type="match status" value="2"/>
</dbReference>
<evidence type="ECO:0000256" key="3">
    <source>
        <dbReference type="ARBA" id="ARBA00022741"/>
    </source>
</evidence>
<comment type="similarity">
    <text evidence="1 7">Belongs to the FGGY kinase family.</text>
</comment>
<feature type="domain" description="Carbohydrate kinase FGGY N-terminal" evidence="8">
    <location>
        <begin position="6"/>
        <end position="223"/>
    </location>
</feature>
<name>A0ABS5TE02_9ACTN</name>
<dbReference type="Pfam" id="PF02782">
    <property type="entry name" value="FGGY_C"/>
    <property type="match status" value="1"/>
</dbReference>
<evidence type="ECO:0000313" key="10">
    <source>
        <dbReference type="EMBL" id="MBT0769325.1"/>
    </source>
</evidence>
<sequence>MPGDLVLAVDQGTSATKCLLLDRSGRVVRSASAPVGIGYPRPGWVEQRPEDVAGSVLAATATVLDGLAAGDLAGIGLSTQRESALLWDRATGRPVDALLGWQDQRAAGVCERLRPYRNEIRRITGLPLDPMFSAAKLTWLLDRHDPDRRLSRAGRLAAGTVDSWLMFALTGQHVMEAGNASRTQLLDLCTGQWNAELLQIFEVPEAVLPVIVSSEGKLGTVTAGPLAGGQVRAVLGDSHAALYAHGAGEKGVGDRAGSHSAAKVTYGTGSSVMRTAGRGTGDAAALGTEAVCRTIAWADPEPQVALEGNIRSSGATLTWLAELFGTTPEQIVRLAGETGKSEGVHIVPAFGGLAAPWWDDSAQGLISGVSLGTRLPQLARAAVESVALQVDAVVRSMPSAGAILADGGASASDLLMQLQADISGVPVRRARERDLSAVGAGLLAARARWGRVGPLSYDDFMPRQDRTALREAWLNAVHQSRKVQR</sequence>
<evidence type="ECO:0000256" key="2">
    <source>
        <dbReference type="ARBA" id="ARBA00022679"/>
    </source>
</evidence>
<evidence type="ECO:0000259" key="8">
    <source>
        <dbReference type="Pfam" id="PF00370"/>
    </source>
</evidence>
<proteinExistence type="inferred from homology"/>
<dbReference type="InterPro" id="IPR000577">
    <property type="entry name" value="Carb_kinase_FGGY"/>
</dbReference>
<dbReference type="PANTHER" id="PTHR10196:SF69">
    <property type="entry name" value="GLYCEROL KINASE"/>
    <property type="match status" value="1"/>
</dbReference>
<dbReference type="InterPro" id="IPR018483">
    <property type="entry name" value="Carb_kinase_FGGY_CS"/>
</dbReference>
<accession>A0ABS5TE02</accession>
<comment type="caution">
    <text evidence="10">The sequence shown here is derived from an EMBL/GenBank/DDBJ whole genome shotgun (WGS) entry which is preliminary data.</text>
</comment>
<feature type="domain" description="Carbohydrate kinase FGGY C-terminal" evidence="9">
    <location>
        <begin position="263"/>
        <end position="447"/>
    </location>
</feature>
<evidence type="ECO:0000256" key="6">
    <source>
        <dbReference type="ARBA" id="ARBA00043149"/>
    </source>
</evidence>
<dbReference type="InterPro" id="IPR018485">
    <property type="entry name" value="FGGY_C"/>
</dbReference>
<dbReference type="SUPFAM" id="SSF53067">
    <property type="entry name" value="Actin-like ATPase domain"/>
    <property type="match status" value="2"/>
</dbReference>
<gene>
    <name evidence="10" type="ORF">KIH74_10365</name>
</gene>
<reference evidence="10 11" key="1">
    <citation type="submission" date="2021-05" db="EMBL/GenBank/DDBJ databases">
        <title>Kineosporia and Streptomyces sp. nov. two new marine actinobacteria isolated from Coral.</title>
        <authorList>
            <person name="Buangrab K."/>
            <person name="Sutthacheep M."/>
            <person name="Yeemin T."/>
            <person name="Harunari E."/>
            <person name="Igarashi Y."/>
            <person name="Kanchanasin P."/>
            <person name="Tanasupawat S."/>
            <person name="Phongsopitanun W."/>
        </authorList>
    </citation>
    <scope>NUCLEOTIDE SEQUENCE [LARGE SCALE GENOMIC DNA]</scope>
    <source>
        <strain evidence="10 11">J2-2</strain>
    </source>
</reference>
<evidence type="ECO:0000256" key="5">
    <source>
        <dbReference type="ARBA" id="ARBA00022840"/>
    </source>
</evidence>
<dbReference type="InterPro" id="IPR018484">
    <property type="entry name" value="FGGY_N"/>
</dbReference>
<dbReference type="PROSITE" id="PS00445">
    <property type="entry name" value="FGGY_KINASES_2"/>
    <property type="match status" value="1"/>
</dbReference>
<keyword evidence="2 7" id="KW-0808">Transferase</keyword>
<evidence type="ECO:0000256" key="7">
    <source>
        <dbReference type="RuleBase" id="RU003733"/>
    </source>
</evidence>
<dbReference type="InterPro" id="IPR043129">
    <property type="entry name" value="ATPase_NBD"/>
</dbReference>
<evidence type="ECO:0000256" key="1">
    <source>
        <dbReference type="ARBA" id="ARBA00009156"/>
    </source>
</evidence>
<dbReference type="PANTHER" id="PTHR10196">
    <property type="entry name" value="SUGAR KINASE"/>
    <property type="match status" value="1"/>
</dbReference>
<keyword evidence="11" id="KW-1185">Reference proteome</keyword>
<dbReference type="Proteomes" id="UP001197247">
    <property type="component" value="Unassembled WGS sequence"/>
</dbReference>
<organism evidence="10 11">
    <name type="scientific">Kineosporia corallincola</name>
    <dbReference type="NCBI Taxonomy" id="2835133"/>
    <lineage>
        <taxon>Bacteria</taxon>
        <taxon>Bacillati</taxon>
        <taxon>Actinomycetota</taxon>
        <taxon>Actinomycetes</taxon>
        <taxon>Kineosporiales</taxon>
        <taxon>Kineosporiaceae</taxon>
        <taxon>Kineosporia</taxon>
    </lineage>
</organism>
<protein>
    <recommendedName>
        <fullName evidence="6">ATP:glycerol 3-phosphotransferase</fullName>
    </recommendedName>
</protein>
<keyword evidence="4 7" id="KW-0418">Kinase</keyword>
<keyword evidence="3" id="KW-0547">Nucleotide-binding</keyword>
<dbReference type="PIRSF" id="PIRSF000538">
    <property type="entry name" value="GlpK"/>
    <property type="match status" value="1"/>
</dbReference>
<dbReference type="EMBL" id="JAHBAY010000004">
    <property type="protein sequence ID" value="MBT0769325.1"/>
    <property type="molecule type" value="Genomic_DNA"/>
</dbReference>
<keyword evidence="5" id="KW-0067">ATP-binding</keyword>